<accession>A0A1Y1WDB5</accession>
<keyword evidence="2" id="KW-1185">Reference proteome</keyword>
<gene>
    <name evidence="1" type="ORF">DL89DRAFT_266169</name>
</gene>
<dbReference type="RefSeq" id="XP_040744659.1">
    <property type="nucleotide sequence ID" value="XM_040886991.1"/>
</dbReference>
<sequence>MQIPSQSDIDYIHELIAEWKRTPDSPARDIMEGQIEVKFELLLSSTKDTQRRLQQELSMERQLNEMLHRRLDSISQ</sequence>
<evidence type="ECO:0000313" key="1">
    <source>
        <dbReference type="EMBL" id="ORX71144.1"/>
    </source>
</evidence>
<protein>
    <submittedName>
        <fullName evidence="1">Uncharacterized protein</fullName>
    </submittedName>
</protein>
<dbReference type="AlphaFoldDB" id="A0A1Y1WDB5"/>
<dbReference type="GeneID" id="63803639"/>
<dbReference type="EMBL" id="MCFD01000004">
    <property type="protein sequence ID" value="ORX71144.1"/>
    <property type="molecule type" value="Genomic_DNA"/>
</dbReference>
<organism evidence="1 2">
    <name type="scientific">Linderina pennispora</name>
    <dbReference type="NCBI Taxonomy" id="61395"/>
    <lineage>
        <taxon>Eukaryota</taxon>
        <taxon>Fungi</taxon>
        <taxon>Fungi incertae sedis</taxon>
        <taxon>Zoopagomycota</taxon>
        <taxon>Kickxellomycotina</taxon>
        <taxon>Kickxellomycetes</taxon>
        <taxon>Kickxellales</taxon>
        <taxon>Kickxellaceae</taxon>
        <taxon>Linderina</taxon>
    </lineage>
</organism>
<name>A0A1Y1WDB5_9FUNG</name>
<evidence type="ECO:0000313" key="2">
    <source>
        <dbReference type="Proteomes" id="UP000193922"/>
    </source>
</evidence>
<proteinExistence type="predicted"/>
<reference evidence="1 2" key="1">
    <citation type="submission" date="2016-07" db="EMBL/GenBank/DDBJ databases">
        <title>Pervasive Adenine N6-methylation of Active Genes in Fungi.</title>
        <authorList>
            <consortium name="DOE Joint Genome Institute"/>
            <person name="Mondo S.J."/>
            <person name="Dannebaum R.O."/>
            <person name="Kuo R.C."/>
            <person name="Labutti K."/>
            <person name="Haridas S."/>
            <person name="Kuo A."/>
            <person name="Salamov A."/>
            <person name="Ahrendt S.R."/>
            <person name="Lipzen A."/>
            <person name="Sullivan W."/>
            <person name="Andreopoulos W.B."/>
            <person name="Clum A."/>
            <person name="Lindquist E."/>
            <person name="Daum C."/>
            <person name="Ramamoorthy G.K."/>
            <person name="Gryganskyi A."/>
            <person name="Culley D."/>
            <person name="Magnuson J.K."/>
            <person name="James T.Y."/>
            <person name="O'Malley M.A."/>
            <person name="Stajich J.E."/>
            <person name="Spatafora J.W."/>
            <person name="Visel A."/>
            <person name="Grigoriev I.V."/>
        </authorList>
    </citation>
    <scope>NUCLEOTIDE SEQUENCE [LARGE SCALE GENOMIC DNA]</scope>
    <source>
        <strain evidence="1 2">ATCC 12442</strain>
    </source>
</reference>
<comment type="caution">
    <text evidence="1">The sequence shown here is derived from an EMBL/GenBank/DDBJ whole genome shotgun (WGS) entry which is preliminary data.</text>
</comment>
<dbReference type="Proteomes" id="UP000193922">
    <property type="component" value="Unassembled WGS sequence"/>
</dbReference>